<proteinExistence type="predicted"/>
<feature type="compositionally biased region" description="Low complexity" evidence="1">
    <location>
        <begin position="141"/>
        <end position="150"/>
    </location>
</feature>
<gene>
    <name evidence="2" type="ORF">SCA03_56620</name>
</gene>
<evidence type="ECO:0000313" key="3">
    <source>
        <dbReference type="Proteomes" id="UP000319210"/>
    </source>
</evidence>
<dbReference type="RefSeq" id="WP_086818414.1">
    <property type="nucleotide sequence ID" value="NZ_BJMM01000043.1"/>
</dbReference>
<dbReference type="EMBL" id="BJMM01000043">
    <property type="protein sequence ID" value="GEB53111.1"/>
    <property type="molecule type" value="Genomic_DNA"/>
</dbReference>
<organism evidence="2 3">
    <name type="scientific">Streptomyces cacaoi</name>
    <dbReference type="NCBI Taxonomy" id="1898"/>
    <lineage>
        <taxon>Bacteria</taxon>
        <taxon>Bacillati</taxon>
        <taxon>Actinomycetota</taxon>
        <taxon>Actinomycetes</taxon>
        <taxon>Kitasatosporales</taxon>
        <taxon>Streptomycetaceae</taxon>
        <taxon>Streptomyces</taxon>
    </lineage>
</organism>
<evidence type="ECO:0000313" key="2">
    <source>
        <dbReference type="EMBL" id="GEB53111.1"/>
    </source>
</evidence>
<protein>
    <submittedName>
        <fullName evidence="2">Uncharacterized protein</fullName>
    </submittedName>
</protein>
<feature type="region of interest" description="Disordered" evidence="1">
    <location>
        <begin position="141"/>
        <end position="255"/>
    </location>
</feature>
<keyword evidence="3" id="KW-1185">Reference proteome</keyword>
<comment type="caution">
    <text evidence="2">The sequence shown here is derived from an EMBL/GenBank/DDBJ whole genome shotgun (WGS) entry which is preliminary data.</text>
</comment>
<feature type="compositionally biased region" description="Basic and acidic residues" evidence="1">
    <location>
        <begin position="233"/>
        <end position="255"/>
    </location>
</feature>
<reference evidence="2 3" key="1">
    <citation type="submission" date="2019-06" db="EMBL/GenBank/DDBJ databases">
        <title>Whole genome shotgun sequence of Streptomyces cacaoi subsp. cacaoi NBRC 12748.</title>
        <authorList>
            <person name="Hosoyama A."/>
            <person name="Uohara A."/>
            <person name="Ohji S."/>
            <person name="Ichikawa N."/>
        </authorList>
    </citation>
    <scope>NUCLEOTIDE SEQUENCE [LARGE SCALE GENOMIC DNA]</scope>
    <source>
        <strain evidence="2 3">NBRC 12748</strain>
    </source>
</reference>
<sequence length="338" mass="34652">MNPYGVLAHAAARWQRLRTRLPSAGPGVPDEAGVDDAVLLRALDELRDAPAGSERRDAAARRAAERLALLLPGGVPAPDGGTGGGRFAEVPSAEQEFEGFRADDLAVLVLDGHGMVGPVLGPVRERLLAADSLTANELALGAAGPPATGEPADDTADGLAGGEPAHGTADGPGTGQPSHGTACAPVADVPADRSSLAPDVDPASGGATADGPSRGGRADGGGESPVRSAAGERPGDRRGDRRGDRSGGQEPDPRLIRLRGRRGEPRWPAFQFEGGLGPPLPVVLTVNELLDAERDPWGAADWWLAGNAWLEGEIPARLAGTAHDPRLVDAARFLLEDV</sequence>
<name>A0A4Y3R603_STRCI</name>
<accession>A0A4Y3R603</accession>
<dbReference type="AlphaFoldDB" id="A0A4Y3R603"/>
<dbReference type="Proteomes" id="UP000319210">
    <property type="component" value="Unassembled WGS sequence"/>
</dbReference>
<dbReference type="OrthoDB" id="3629757at2"/>
<evidence type="ECO:0000256" key="1">
    <source>
        <dbReference type="SAM" id="MobiDB-lite"/>
    </source>
</evidence>